<gene>
    <name evidence="1" type="ORF">PFISCL1PPCAC_5234</name>
</gene>
<proteinExistence type="predicted"/>
<organism evidence="1 2">
    <name type="scientific">Pristionchus fissidentatus</name>
    <dbReference type="NCBI Taxonomy" id="1538716"/>
    <lineage>
        <taxon>Eukaryota</taxon>
        <taxon>Metazoa</taxon>
        <taxon>Ecdysozoa</taxon>
        <taxon>Nematoda</taxon>
        <taxon>Chromadorea</taxon>
        <taxon>Rhabditida</taxon>
        <taxon>Rhabditina</taxon>
        <taxon>Diplogasteromorpha</taxon>
        <taxon>Diplogasteroidea</taxon>
        <taxon>Neodiplogasteridae</taxon>
        <taxon>Pristionchus</taxon>
    </lineage>
</organism>
<name>A0AAV5V546_9BILA</name>
<dbReference type="EMBL" id="BTSY01000002">
    <property type="protein sequence ID" value="GMT13937.1"/>
    <property type="molecule type" value="Genomic_DNA"/>
</dbReference>
<keyword evidence="2" id="KW-1185">Reference proteome</keyword>
<dbReference type="Proteomes" id="UP001432322">
    <property type="component" value="Unassembled WGS sequence"/>
</dbReference>
<feature type="non-terminal residue" evidence="1">
    <location>
        <position position="1"/>
    </location>
</feature>
<evidence type="ECO:0000313" key="2">
    <source>
        <dbReference type="Proteomes" id="UP001432322"/>
    </source>
</evidence>
<dbReference type="AlphaFoldDB" id="A0AAV5V546"/>
<reference evidence="1" key="1">
    <citation type="submission" date="2023-10" db="EMBL/GenBank/DDBJ databases">
        <title>Genome assembly of Pristionchus species.</title>
        <authorList>
            <person name="Yoshida K."/>
            <person name="Sommer R.J."/>
        </authorList>
    </citation>
    <scope>NUCLEOTIDE SEQUENCE</scope>
    <source>
        <strain evidence="1">RS5133</strain>
    </source>
</reference>
<sequence length="69" mass="8180">VTVDSESNIDDLRNTMLNHFSKHFKRCFFIGYDRVDKLLICSKHSEFHQNRSDLMRRAVEFGQITGFDI</sequence>
<feature type="non-terminal residue" evidence="1">
    <location>
        <position position="69"/>
    </location>
</feature>
<protein>
    <submittedName>
        <fullName evidence="1">Uncharacterized protein</fullName>
    </submittedName>
</protein>
<comment type="caution">
    <text evidence="1">The sequence shown here is derived from an EMBL/GenBank/DDBJ whole genome shotgun (WGS) entry which is preliminary data.</text>
</comment>
<accession>A0AAV5V546</accession>
<evidence type="ECO:0000313" key="1">
    <source>
        <dbReference type="EMBL" id="GMT13937.1"/>
    </source>
</evidence>